<dbReference type="GO" id="GO:0016020">
    <property type="term" value="C:membrane"/>
    <property type="evidence" value="ECO:0007669"/>
    <property type="project" value="TreeGrafter"/>
</dbReference>
<dbReference type="InterPro" id="IPR023362">
    <property type="entry name" value="PH-BEACH_dom"/>
</dbReference>
<dbReference type="InterPro" id="IPR050865">
    <property type="entry name" value="BEACH_Domain"/>
</dbReference>
<dbReference type="SUPFAM" id="SSF81837">
    <property type="entry name" value="BEACH domain"/>
    <property type="match status" value="1"/>
</dbReference>
<dbReference type="PROSITE" id="PS51783">
    <property type="entry name" value="PH_BEACH"/>
    <property type="match status" value="1"/>
</dbReference>
<organism evidence="7 8">
    <name type="scientific">Anaeramoeba ignava</name>
    <name type="common">Anaerobic marine amoeba</name>
    <dbReference type="NCBI Taxonomy" id="1746090"/>
    <lineage>
        <taxon>Eukaryota</taxon>
        <taxon>Metamonada</taxon>
        <taxon>Anaeramoebidae</taxon>
        <taxon>Anaeramoeba</taxon>
    </lineage>
</organism>
<dbReference type="GO" id="GO:0005829">
    <property type="term" value="C:cytosol"/>
    <property type="evidence" value="ECO:0007669"/>
    <property type="project" value="TreeGrafter"/>
</dbReference>
<evidence type="ECO:0000256" key="2">
    <source>
        <dbReference type="ARBA" id="ARBA00022737"/>
    </source>
</evidence>
<evidence type="ECO:0000259" key="5">
    <source>
        <dbReference type="PROSITE" id="PS50197"/>
    </source>
</evidence>
<dbReference type="Gene3D" id="2.130.10.10">
    <property type="entry name" value="YVTN repeat-like/Quinoprotein amine dehydrogenase"/>
    <property type="match status" value="1"/>
</dbReference>
<dbReference type="OrthoDB" id="26681at2759"/>
<feature type="coiled-coil region" evidence="4">
    <location>
        <begin position="494"/>
        <end position="523"/>
    </location>
</feature>
<dbReference type="PROSITE" id="PS50197">
    <property type="entry name" value="BEACH"/>
    <property type="match status" value="1"/>
</dbReference>
<dbReference type="SMART" id="SM01026">
    <property type="entry name" value="Beach"/>
    <property type="match status" value="1"/>
</dbReference>
<dbReference type="Proteomes" id="UP001149090">
    <property type="component" value="Unassembled WGS sequence"/>
</dbReference>
<sequence>MMIYEDEFQYQNSFIRNPFILETIFEIFQYSPNLVDSKNFHKLFILIVEGNFNKEKILTQFGWQKWMISLINFNNYQIEIEIENENENENENQIQHQIQNQIQNDVNEIIFSIFKLLFIYCFHNSSYNFREVFEKFLSSVYLIHFSITNKQTIPKIIERIINDIFDDINMNSKQEIDLKTHQYVITSKILLTSNSTISKEEFFNNLFYLIKVLNGMVFHLSKNGFESPIPENQLSNQFLQTTISKQFIKIHRHRRHNQNNLSNEENLLNFLEEKSCLIEKGEIMRNLISILERFEFFKEAGISVINKEEKRAISKIIILLIFATIPKSDIKLTNFLLSKLNEMINQFNSKSSSIQNPQELIKICFSFFFYSLQHENLIETRNEDERRAKRNLLLTYLQMIMQDNYQFLFELFSGQNRRHSLLTQKTKKSFVFHSQNIIEFEKEVMNENWKKAINITFFPINQKIAKDIKGNEKEFIRIQSNNIFYLKKLLNHKFKIKEKEIEIISKEIEKEKQELMIREMKRKPRTEIQEKYNLFYLKEFKKMLQNSILGKYPWSSKPINILDKEFKKQTQNYYFNCDDPKLSEIEDEMRRQKKLKYYSEKEKKDEEKKNLISLHKKTKAQIDEIRDKLSKIQNQKLIRKQNLFLKHCEMISKTKKRKGVFEIRRKWINFFNLNCKEKNYSWEIGDIQVIHKRRYLFKHSGLEIFFGSNRKTIFFNFETMEIRNEIYEKIQNHKLTNINLSMFNYFGNEPTKWIEKTQITNQWKEKKLSNFEYLMYLNTISGRTYQDLSQYPIFPWIISDYESETLDLNNPKTFRDLSKPLGFLNNKITIYFEKYELNGKEKEKEYNYKQFYSNPEIVSFYLMRLEPFKSICLKEKYPIFKSIPETWKIIKEKEFIQIHKEALESGYVSEHLDEWIDLIFGYKQKGKEAKNSYNSFHPNLYEENIRFSKLKDKTETEIQRKGQIPIQLFKQKHPKRITKREIEQKSFSSSFSLFEWKNVLPSNKRLGLQSQYLKISSNPIIFTYFQETIDLMLVMGSVNKIVAIDKEGNIAKYTFYLNDPNPKNPKFVCEIDKKIEAKIGVSFPEDFNNFQGFSTLIRNLKYLISCGFNDNSFKMIDIENSKIIQIISKHQDIVNCLSLDSKYFVTGSKDTTVIVWEFDLNEEKVKENPKYIFFEHEKEVKSVAISAEYDVVLSGSIDGELIFHSLNKGKYIQSMILSDHQPISIIKISKEGNIITFSENSNILRLFTINGYLIKEVQSSQNIYSISITQDSNFIFLGGEKGILEIRKLFNLKMIQKFNLKEKIYSISIIEKGFLIIIGLGNGVIKIGNFIERN</sequence>
<dbReference type="EMBL" id="JAPDFW010000089">
    <property type="protein sequence ID" value="KAJ5071298.1"/>
    <property type="molecule type" value="Genomic_DNA"/>
</dbReference>
<dbReference type="SUPFAM" id="SSF50729">
    <property type="entry name" value="PH domain-like"/>
    <property type="match status" value="1"/>
</dbReference>
<evidence type="ECO:0000313" key="8">
    <source>
        <dbReference type="Proteomes" id="UP001149090"/>
    </source>
</evidence>
<dbReference type="GO" id="GO:0008104">
    <property type="term" value="P:intracellular protein localization"/>
    <property type="evidence" value="ECO:0007669"/>
    <property type="project" value="TreeGrafter"/>
</dbReference>
<dbReference type="InterPro" id="IPR046851">
    <property type="entry name" value="NBCH_WD40"/>
</dbReference>
<feature type="domain" description="BEACH" evidence="5">
    <location>
        <begin position="748"/>
        <end position="1064"/>
    </location>
</feature>
<dbReference type="InterPro" id="IPR036372">
    <property type="entry name" value="BEACH_dom_sf"/>
</dbReference>
<dbReference type="Pfam" id="PF14844">
    <property type="entry name" value="PH_BEACH"/>
    <property type="match status" value="1"/>
</dbReference>
<dbReference type="CDD" id="cd06071">
    <property type="entry name" value="Beach"/>
    <property type="match status" value="1"/>
</dbReference>
<keyword evidence="1 3" id="KW-0853">WD repeat</keyword>
<dbReference type="Pfam" id="PF20426">
    <property type="entry name" value="NBCH_WD40"/>
    <property type="match status" value="1"/>
</dbReference>
<dbReference type="InterPro" id="IPR036322">
    <property type="entry name" value="WD40_repeat_dom_sf"/>
</dbReference>
<gene>
    <name evidence="7" type="ORF">M0811_10360</name>
</gene>
<feature type="repeat" description="WD" evidence="3">
    <location>
        <begin position="1127"/>
        <end position="1166"/>
    </location>
</feature>
<keyword evidence="2" id="KW-0677">Repeat</keyword>
<feature type="domain" description="BEACH-type PH" evidence="6">
    <location>
        <begin position="637"/>
        <end position="731"/>
    </location>
</feature>
<keyword evidence="4" id="KW-0175">Coiled coil</keyword>
<proteinExistence type="predicted"/>
<dbReference type="PROSITE" id="PS50082">
    <property type="entry name" value="WD_REPEATS_2"/>
    <property type="match status" value="1"/>
</dbReference>
<dbReference type="PROSITE" id="PS50294">
    <property type="entry name" value="WD_REPEATS_REGION"/>
    <property type="match status" value="1"/>
</dbReference>
<dbReference type="SMART" id="SM00320">
    <property type="entry name" value="WD40"/>
    <property type="match status" value="4"/>
</dbReference>
<evidence type="ECO:0000313" key="7">
    <source>
        <dbReference type="EMBL" id="KAJ5071298.1"/>
    </source>
</evidence>
<keyword evidence="8" id="KW-1185">Reference proteome</keyword>
<dbReference type="GO" id="GO:0019901">
    <property type="term" value="F:protein kinase binding"/>
    <property type="evidence" value="ECO:0007669"/>
    <property type="project" value="TreeGrafter"/>
</dbReference>
<dbReference type="InterPro" id="IPR001680">
    <property type="entry name" value="WD40_rpt"/>
</dbReference>
<reference evidence="7" key="1">
    <citation type="submission" date="2022-10" db="EMBL/GenBank/DDBJ databases">
        <title>Novel sulphate-reducing endosymbionts in the free-living metamonad Anaeramoeba.</title>
        <authorList>
            <person name="Jerlstrom-Hultqvist J."/>
            <person name="Cepicka I."/>
            <person name="Gallot-Lavallee L."/>
            <person name="Salas-Leiva D."/>
            <person name="Curtis B.A."/>
            <person name="Zahonova K."/>
            <person name="Pipaliya S."/>
            <person name="Dacks J."/>
            <person name="Roger A.J."/>
        </authorList>
    </citation>
    <scope>NUCLEOTIDE SEQUENCE</scope>
    <source>
        <strain evidence="7">BMAN</strain>
    </source>
</reference>
<evidence type="ECO:0000256" key="3">
    <source>
        <dbReference type="PROSITE-ProRule" id="PRU00221"/>
    </source>
</evidence>
<feature type="coiled-coil region" evidence="4">
    <location>
        <begin position="608"/>
        <end position="635"/>
    </location>
</feature>
<name>A0A9Q0LEL7_ANAIG</name>
<evidence type="ECO:0000256" key="4">
    <source>
        <dbReference type="SAM" id="Coils"/>
    </source>
</evidence>
<dbReference type="PANTHER" id="PTHR13743:SF112">
    <property type="entry name" value="BEACH DOMAIN-CONTAINING PROTEIN"/>
    <property type="match status" value="1"/>
</dbReference>
<dbReference type="Pfam" id="PF02138">
    <property type="entry name" value="Beach"/>
    <property type="match status" value="1"/>
</dbReference>
<dbReference type="Gene3D" id="2.30.29.30">
    <property type="entry name" value="Pleckstrin-homology domain (PH domain)/Phosphotyrosine-binding domain (PTB)"/>
    <property type="match status" value="1"/>
</dbReference>
<dbReference type="InterPro" id="IPR000409">
    <property type="entry name" value="BEACH_dom"/>
</dbReference>
<protein>
    <submittedName>
        <fullName evidence="7">Beige/beach-related</fullName>
    </submittedName>
</protein>
<dbReference type="PANTHER" id="PTHR13743">
    <property type="entry name" value="BEIGE/BEACH-RELATED"/>
    <property type="match status" value="1"/>
</dbReference>
<evidence type="ECO:0000256" key="1">
    <source>
        <dbReference type="ARBA" id="ARBA00022574"/>
    </source>
</evidence>
<evidence type="ECO:0000259" key="6">
    <source>
        <dbReference type="PROSITE" id="PS51783"/>
    </source>
</evidence>
<dbReference type="InterPro" id="IPR015943">
    <property type="entry name" value="WD40/YVTN_repeat-like_dom_sf"/>
</dbReference>
<accession>A0A9Q0LEL7</accession>
<comment type="caution">
    <text evidence="7">The sequence shown here is derived from an EMBL/GenBank/DDBJ whole genome shotgun (WGS) entry which is preliminary data.</text>
</comment>
<dbReference type="InterPro" id="IPR011993">
    <property type="entry name" value="PH-like_dom_sf"/>
</dbReference>
<dbReference type="SUPFAM" id="SSF50978">
    <property type="entry name" value="WD40 repeat-like"/>
    <property type="match status" value="1"/>
</dbReference>
<dbReference type="Gene3D" id="1.10.1540.10">
    <property type="entry name" value="BEACH domain"/>
    <property type="match status" value="2"/>
</dbReference>